<proteinExistence type="predicted"/>
<dbReference type="OrthoDB" id="797407at2"/>
<sequence>MKVENPAALRFILEDEIYLLNADKALYENTAQSASAEIPAIQPQNTLTTPVAITTIVSEPVSELKKAAPIVNVPTPSITIPSIVSEPKTENKTPDMGFKYMGKNLQHFLVFTHYTDAEFIKPEHWAALENILKRKGYNPDDVAILNTATYSTTKFSEFKLFFKPTKVLLLGMDALPPDLKVLKPNKPVTSNGITALYTYSFGDMMDNVEYKKTFWELVKTL</sequence>
<dbReference type="Proteomes" id="UP000270046">
    <property type="component" value="Chromosome"/>
</dbReference>
<reference evidence="1 2" key="1">
    <citation type="submission" date="2018-10" db="EMBL/GenBank/DDBJ databases">
        <title>Genome sequencing of Mucilaginibacter sp. HYN0043.</title>
        <authorList>
            <person name="Kim M."/>
            <person name="Yi H."/>
        </authorList>
    </citation>
    <scope>NUCLEOTIDE SEQUENCE [LARGE SCALE GENOMIC DNA]</scope>
    <source>
        <strain evidence="1 2">HYN0043</strain>
    </source>
</reference>
<dbReference type="AlphaFoldDB" id="A0A494W565"/>
<keyword evidence="2" id="KW-1185">Reference proteome</keyword>
<evidence type="ECO:0000313" key="1">
    <source>
        <dbReference type="EMBL" id="AYL98645.1"/>
    </source>
</evidence>
<evidence type="ECO:0000313" key="2">
    <source>
        <dbReference type="Proteomes" id="UP000270046"/>
    </source>
</evidence>
<gene>
    <name evidence="1" type="ORF">HYN43_026720</name>
</gene>
<name>A0A494W565_9SPHI</name>
<accession>A0A494W565</accession>
<organism evidence="1 2">
    <name type="scientific">Mucilaginibacter celer</name>
    <dbReference type="NCBI Taxonomy" id="2305508"/>
    <lineage>
        <taxon>Bacteria</taxon>
        <taxon>Pseudomonadati</taxon>
        <taxon>Bacteroidota</taxon>
        <taxon>Sphingobacteriia</taxon>
        <taxon>Sphingobacteriales</taxon>
        <taxon>Sphingobacteriaceae</taxon>
        <taxon>Mucilaginibacter</taxon>
    </lineage>
</organism>
<dbReference type="RefSeq" id="WP_119406917.1">
    <property type="nucleotide sequence ID" value="NZ_CP032869.1"/>
</dbReference>
<dbReference type="KEGG" id="muh:HYN43_026720"/>
<dbReference type="EMBL" id="CP032869">
    <property type="protein sequence ID" value="AYL98645.1"/>
    <property type="molecule type" value="Genomic_DNA"/>
</dbReference>
<protein>
    <submittedName>
        <fullName evidence="1">Uncharacterized protein</fullName>
    </submittedName>
</protein>